<dbReference type="InterPro" id="IPR050722">
    <property type="entry name" value="Pyruvate:ferred/Flavod_OxRd"/>
</dbReference>
<dbReference type="CDD" id="cd07034">
    <property type="entry name" value="TPP_PYR_PFOR_IOR-alpha_like"/>
    <property type="match status" value="1"/>
</dbReference>
<organism evidence="4 5">
    <name type="scientific">Candidatus Terraquivivens tikiterensis</name>
    <dbReference type="NCBI Taxonomy" id="1980982"/>
    <lineage>
        <taxon>Archaea</taxon>
        <taxon>Nitrososphaerota</taxon>
        <taxon>Candidatus Wolframiiraptoraceae</taxon>
        <taxon>Candidatus Terraquivivens</taxon>
    </lineage>
</organism>
<dbReference type="InterPro" id="IPR033412">
    <property type="entry name" value="PFOR_II"/>
</dbReference>
<dbReference type="Pfam" id="PF01855">
    <property type="entry name" value="POR_N"/>
    <property type="match status" value="1"/>
</dbReference>
<feature type="domain" description="Pyruvate flavodoxin/ferredoxin oxidoreductase pyrimidine binding" evidence="2">
    <location>
        <begin position="15"/>
        <end position="229"/>
    </location>
</feature>
<dbReference type="GO" id="GO:0044272">
    <property type="term" value="P:sulfur compound biosynthetic process"/>
    <property type="evidence" value="ECO:0007669"/>
    <property type="project" value="UniProtKB-ARBA"/>
</dbReference>
<dbReference type="AlphaFoldDB" id="A0A2R7Y0W2"/>
<evidence type="ECO:0000259" key="3">
    <source>
        <dbReference type="Pfam" id="PF17147"/>
    </source>
</evidence>
<dbReference type="PANTHER" id="PTHR32154:SF30">
    <property type="entry name" value="2-OXOACID OXIDOREDUCTASE (FERREDOXIN)"/>
    <property type="match status" value="1"/>
</dbReference>
<dbReference type="Gene3D" id="3.40.50.970">
    <property type="match status" value="1"/>
</dbReference>
<dbReference type="EMBL" id="NDWU01000027">
    <property type="protein sequence ID" value="PUA31083.1"/>
    <property type="molecule type" value="Genomic_DNA"/>
</dbReference>
<feature type="domain" description="Pyruvate:ferredoxin oxidoreductase core" evidence="3">
    <location>
        <begin position="261"/>
        <end position="364"/>
    </location>
</feature>
<dbReference type="InterPro" id="IPR029061">
    <property type="entry name" value="THDP-binding"/>
</dbReference>
<protein>
    <submittedName>
        <fullName evidence="4">Pyruvate synthase</fullName>
    </submittedName>
</protein>
<evidence type="ECO:0000313" key="4">
    <source>
        <dbReference type="EMBL" id="PUA31083.1"/>
    </source>
</evidence>
<name>A0A2R7Y0W2_9ARCH</name>
<evidence type="ECO:0000313" key="5">
    <source>
        <dbReference type="Proteomes" id="UP000244066"/>
    </source>
</evidence>
<gene>
    <name evidence="4" type="ORF">B9J98_07795</name>
</gene>
<dbReference type="SUPFAM" id="SSF52922">
    <property type="entry name" value="TK C-terminal domain-like"/>
    <property type="match status" value="1"/>
</dbReference>
<evidence type="ECO:0000259" key="2">
    <source>
        <dbReference type="Pfam" id="PF01855"/>
    </source>
</evidence>
<proteinExistence type="predicted"/>
<dbReference type="InterPro" id="IPR009014">
    <property type="entry name" value="Transketo_C/PFOR_II"/>
</dbReference>
<accession>A0A2R7Y0W2</accession>
<dbReference type="Proteomes" id="UP000244066">
    <property type="component" value="Unassembled WGS sequence"/>
</dbReference>
<dbReference type="GO" id="GO:0006979">
    <property type="term" value="P:response to oxidative stress"/>
    <property type="evidence" value="ECO:0007669"/>
    <property type="project" value="TreeGrafter"/>
</dbReference>
<dbReference type="GO" id="GO:0016491">
    <property type="term" value="F:oxidoreductase activity"/>
    <property type="evidence" value="ECO:0007669"/>
    <property type="project" value="UniProtKB-KW"/>
</dbReference>
<dbReference type="Pfam" id="PF17147">
    <property type="entry name" value="PFOR_II"/>
    <property type="match status" value="1"/>
</dbReference>
<keyword evidence="1" id="KW-0560">Oxidoreductase</keyword>
<reference evidence="4 5" key="1">
    <citation type="submission" date="2017-04" db="EMBL/GenBank/DDBJ databases">
        <title>Draft Aigarchaeota genome from a New Zealand hot spring.</title>
        <authorList>
            <person name="Reysenbach A.-L."/>
            <person name="Donaho J.A."/>
            <person name="Gerhart J."/>
            <person name="Kelley J.F."/>
            <person name="Kouba K."/>
            <person name="Podar M."/>
            <person name="Stott M."/>
        </authorList>
    </citation>
    <scope>NUCLEOTIDE SEQUENCE [LARGE SCALE GENOMIC DNA]</scope>
    <source>
        <strain evidence="4">NZ13_MG1</strain>
    </source>
</reference>
<dbReference type="InterPro" id="IPR002880">
    <property type="entry name" value="Pyrv_Fd/Flavodoxin_OxRdtase_N"/>
</dbReference>
<evidence type="ECO:0000256" key="1">
    <source>
        <dbReference type="ARBA" id="ARBA00023002"/>
    </source>
</evidence>
<dbReference type="SUPFAM" id="SSF52518">
    <property type="entry name" value="Thiamin diphosphate-binding fold (THDP-binding)"/>
    <property type="match status" value="1"/>
</dbReference>
<comment type="caution">
    <text evidence="4">The sequence shown here is derived from an EMBL/GenBank/DDBJ whole genome shotgun (WGS) entry which is preliminary data.</text>
</comment>
<keyword evidence="4" id="KW-0670">Pyruvate</keyword>
<sequence length="407" mass="44982">MVLKMLTGSQAVAWAARLARVDYVPAYPITPQTEIIEILSDWIRKGEMDARFVQMESEHSLLTAAGTAAATGARVFTATSSQGLLYGFEMLYCIAGWRAPLVLVNVARALAAPITLEPDHNDVLAARDSGFLQFHAENAQEALDFVLLAYRVAEDHRVLLPAIVNIDGFHLSFTRERVELPEQSAVDEFLPEYVPVHPIKASEPVAKGIPVLIPPLYSFFKYQMHMASRNALGVFREAARAFERMFSRAYGPVEEYMLDDADTVIVMSNSFASIGKQAVKALRDEGNKVGLLKIRLFRPFPTDEIVRALRGKRCVVVIDQNISVGRGGIICPEVAEALYHLEDRPKVILPVIAGLGGKAISLEEFRHSVRVAERLASLRAGPDRPLLLFREDEEMLVESLLKTASGG</sequence>
<dbReference type="Gene3D" id="3.40.50.920">
    <property type="match status" value="1"/>
</dbReference>
<dbReference type="PANTHER" id="PTHR32154">
    <property type="entry name" value="PYRUVATE-FLAVODOXIN OXIDOREDUCTASE-RELATED"/>
    <property type="match status" value="1"/>
</dbReference>
<dbReference type="FunFam" id="3.40.50.970:FF:000012">
    <property type="entry name" value="Pyruvate:ferredoxin (Flavodoxin) oxidoreductase"/>
    <property type="match status" value="1"/>
</dbReference>
<dbReference type="GO" id="GO:0006082">
    <property type="term" value="P:organic acid metabolic process"/>
    <property type="evidence" value="ECO:0007669"/>
    <property type="project" value="UniProtKB-ARBA"/>
</dbReference>